<evidence type="ECO:0000313" key="7">
    <source>
        <dbReference type="Proteomes" id="UP001244341"/>
    </source>
</evidence>
<name>A0ABY8TN51_TETOB</name>
<feature type="compositionally biased region" description="Basic and acidic residues" evidence="4">
    <location>
        <begin position="532"/>
        <end position="545"/>
    </location>
</feature>
<reference evidence="6 7" key="1">
    <citation type="submission" date="2023-05" db="EMBL/GenBank/DDBJ databases">
        <title>A 100% complete, gapless, phased diploid assembly of the Scenedesmus obliquus UTEX 3031 genome.</title>
        <authorList>
            <person name="Biondi T.C."/>
            <person name="Hanschen E.R."/>
            <person name="Kwon T."/>
            <person name="Eng W."/>
            <person name="Kruse C.P.S."/>
            <person name="Koehler S.I."/>
            <person name="Kunde Y."/>
            <person name="Gleasner C.D."/>
            <person name="You Mak K.T."/>
            <person name="Polle J."/>
            <person name="Hovde B.T."/>
            <person name="Starkenburg S.R."/>
        </authorList>
    </citation>
    <scope>NUCLEOTIDE SEQUENCE [LARGE SCALE GENOMIC DNA]</scope>
    <source>
        <strain evidence="6 7">DOE0152z</strain>
    </source>
</reference>
<feature type="repeat" description="PPR" evidence="3">
    <location>
        <begin position="237"/>
        <end position="271"/>
    </location>
</feature>
<dbReference type="Gene3D" id="1.25.40.10">
    <property type="entry name" value="Tetratricopeptide repeat domain"/>
    <property type="match status" value="2"/>
</dbReference>
<dbReference type="PANTHER" id="PTHR47447:SF17">
    <property type="entry name" value="OS12G0638900 PROTEIN"/>
    <property type="match status" value="1"/>
</dbReference>
<accession>A0ABY8TN51</accession>
<evidence type="ECO:0000256" key="4">
    <source>
        <dbReference type="SAM" id="MobiDB-lite"/>
    </source>
</evidence>
<evidence type="ECO:0000259" key="5">
    <source>
        <dbReference type="Pfam" id="PF17177"/>
    </source>
</evidence>
<dbReference type="PROSITE" id="PS51375">
    <property type="entry name" value="PPR"/>
    <property type="match status" value="1"/>
</dbReference>
<dbReference type="Proteomes" id="UP001244341">
    <property type="component" value="Chromosome 2b"/>
</dbReference>
<feature type="region of interest" description="Disordered" evidence="4">
    <location>
        <begin position="519"/>
        <end position="591"/>
    </location>
</feature>
<evidence type="ECO:0000256" key="3">
    <source>
        <dbReference type="PROSITE-ProRule" id="PRU00708"/>
    </source>
</evidence>
<gene>
    <name evidence="6" type="ORF">OEZ85_010632</name>
</gene>
<dbReference type="PANTHER" id="PTHR47447">
    <property type="entry name" value="OS03G0856100 PROTEIN"/>
    <property type="match status" value="1"/>
</dbReference>
<evidence type="ECO:0000256" key="1">
    <source>
        <dbReference type="ARBA" id="ARBA00007626"/>
    </source>
</evidence>
<keyword evidence="7" id="KW-1185">Reference proteome</keyword>
<keyword evidence="2" id="KW-0677">Repeat</keyword>
<dbReference type="EMBL" id="CP126209">
    <property type="protein sequence ID" value="WIA10440.1"/>
    <property type="molecule type" value="Genomic_DNA"/>
</dbReference>
<feature type="region of interest" description="Disordered" evidence="4">
    <location>
        <begin position="649"/>
        <end position="683"/>
    </location>
</feature>
<organism evidence="6 7">
    <name type="scientific">Tetradesmus obliquus</name>
    <name type="common">Green alga</name>
    <name type="synonym">Acutodesmus obliquus</name>
    <dbReference type="NCBI Taxonomy" id="3088"/>
    <lineage>
        <taxon>Eukaryota</taxon>
        <taxon>Viridiplantae</taxon>
        <taxon>Chlorophyta</taxon>
        <taxon>core chlorophytes</taxon>
        <taxon>Chlorophyceae</taxon>
        <taxon>CS clade</taxon>
        <taxon>Sphaeropleales</taxon>
        <taxon>Scenedesmaceae</taxon>
        <taxon>Tetradesmus</taxon>
    </lineage>
</organism>
<proteinExistence type="inferred from homology"/>
<feature type="domain" description="PROP1-like PPR" evidence="5">
    <location>
        <begin position="229"/>
        <end position="317"/>
    </location>
</feature>
<dbReference type="Pfam" id="PF17177">
    <property type="entry name" value="PPR_long"/>
    <property type="match status" value="1"/>
</dbReference>
<dbReference type="InterPro" id="IPR011990">
    <property type="entry name" value="TPR-like_helical_dom_sf"/>
</dbReference>
<sequence length="683" mass="75725">MASDSFEQQYQDTLQHLNVGNTRNLSQLAQLFDPAAVLAAPDKGQAILEALMFGAANYVSALGRVGKRDPAAVHSLMQEAVEQLADAYHSSAWASWVQAVDRSQRQQQQQQQEPQQQWQLQAQQQALQAWQQVKQLHDPGWQDLNPAAVLPQQVAYAVNTVHRDRLRTALNAALHLANKQLDEAWTQRLLQLSALLKVSTREWGFDSLLNLRMWQGAPPEALEALLSELMGWGVTPSCVHYECLAESYALHQDVAAAEQVFDRMQAAGHTPLLRSYNRLLNGIAMYGDMAAATRIYARFKAQGLKPDEQMMRALFKCVRLYASRVRVETARKQALAKPGDTVVSAHLLSQRSKLFLAAYSQLATWQGELVAAGLKHSPTSMHQLLTALDRLGYVDDCLQLAKLNEEKKTGTFKAHQTALQAASRSRMVKNASNAVDLARRLAAGEALDRLGYTALIAGNFWISRDHQQMLDTVKAMVAAGHEPDESVLLQMLHVYCTSGMWGEALSVLDDVAAGRLGSITSSSSSSSSSWQHDGRSNRDAEERRGLQQQPTAAAAPGGAGSGWRSRRYADDLSDSEDALQAGGSSEVRQQQREQLAHDKLWHVVLRKLWQARASDTLLNDFLSRMDPQQLQRFKFLYNLRLLPDGKYSMQPPEDWEVQPVPDGAEQRAGGEAAAVKQLAAEQQ</sequence>
<dbReference type="Pfam" id="PF01535">
    <property type="entry name" value="PPR"/>
    <property type="match status" value="1"/>
</dbReference>
<dbReference type="InterPro" id="IPR033443">
    <property type="entry name" value="PROP1-like_PPR_dom"/>
</dbReference>
<dbReference type="InterPro" id="IPR002885">
    <property type="entry name" value="PPR_rpt"/>
</dbReference>
<evidence type="ECO:0000256" key="2">
    <source>
        <dbReference type="ARBA" id="ARBA00022737"/>
    </source>
</evidence>
<evidence type="ECO:0000313" key="6">
    <source>
        <dbReference type="EMBL" id="WIA10440.1"/>
    </source>
</evidence>
<protein>
    <recommendedName>
        <fullName evidence="5">PROP1-like PPR domain-containing protein</fullName>
    </recommendedName>
</protein>
<comment type="similarity">
    <text evidence="1">Belongs to the PPR family. P subfamily.</text>
</comment>